<keyword evidence="2" id="KW-1185">Reference proteome</keyword>
<accession>A0A2T0M3M6</accession>
<sequence>MTLETKGFDRMTTWIERYRRQAEERYRRLDAVLVAMDDSTTDQDDQERKSS</sequence>
<reference evidence="1 2" key="1">
    <citation type="submission" date="2018-03" db="EMBL/GenBank/DDBJ databases">
        <title>Genomic Encyclopedia of Type Strains, Phase III (KMG-III): the genomes of soil and plant-associated and newly described type strains.</title>
        <authorList>
            <person name="Whitman W."/>
        </authorList>
    </citation>
    <scope>NUCLEOTIDE SEQUENCE [LARGE SCALE GENOMIC DNA]</scope>
    <source>
        <strain evidence="1 2">CGMCC 4.7125</strain>
    </source>
</reference>
<organism evidence="1 2">
    <name type="scientific">Prauserella shujinwangii</name>
    <dbReference type="NCBI Taxonomy" id="1453103"/>
    <lineage>
        <taxon>Bacteria</taxon>
        <taxon>Bacillati</taxon>
        <taxon>Actinomycetota</taxon>
        <taxon>Actinomycetes</taxon>
        <taxon>Pseudonocardiales</taxon>
        <taxon>Pseudonocardiaceae</taxon>
        <taxon>Prauserella</taxon>
    </lineage>
</organism>
<dbReference type="EMBL" id="PVNH01000001">
    <property type="protein sequence ID" value="PRX51348.1"/>
    <property type="molecule type" value="Genomic_DNA"/>
</dbReference>
<evidence type="ECO:0000313" key="2">
    <source>
        <dbReference type="Proteomes" id="UP000238362"/>
    </source>
</evidence>
<evidence type="ECO:0000313" key="1">
    <source>
        <dbReference type="EMBL" id="PRX51348.1"/>
    </source>
</evidence>
<gene>
    <name evidence="1" type="ORF">B0I33_101501</name>
</gene>
<protein>
    <submittedName>
        <fullName evidence="1">Uncharacterized protein</fullName>
    </submittedName>
</protein>
<comment type="caution">
    <text evidence="1">The sequence shown here is derived from an EMBL/GenBank/DDBJ whole genome shotgun (WGS) entry which is preliminary data.</text>
</comment>
<dbReference type="AlphaFoldDB" id="A0A2T0M3M6"/>
<dbReference type="Proteomes" id="UP000238362">
    <property type="component" value="Unassembled WGS sequence"/>
</dbReference>
<name>A0A2T0M3M6_9PSEU</name>
<proteinExistence type="predicted"/>